<dbReference type="STRING" id="1131292.BCR24_12020"/>
<evidence type="ECO:0000256" key="4">
    <source>
        <dbReference type="RuleBase" id="RU361277"/>
    </source>
</evidence>
<dbReference type="RefSeq" id="WP_069639219.1">
    <property type="nucleotide sequence ID" value="NZ_JAFBEZ010000001.1"/>
</dbReference>
<proteinExistence type="inferred from homology"/>
<dbReference type="InterPro" id="IPR036291">
    <property type="entry name" value="NAD(P)-bd_dom_sf"/>
</dbReference>
<evidence type="ECO:0000313" key="7">
    <source>
        <dbReference type="Proteomes" id="UP000094469"/>
    </source>
</evidence>
<dbReference type="SUPFAM" id="SSF50129">
    <property type="entry name" value="GroES-like"/>
    <property type="match status" value="1"/>
</dbReference>
<comment type="caution">
    <text evidence="6">The sequence shown here is derived from an EMBL/GenBank/DDBJ whole genome shotgun (WGS) entry which is preliminary data.</text>
</comment>
<evidence type="ECO:0000256" key="1">
    <source>
        <dbReference type="ARBA" id="ARBA00022723"/>
    </source>
</evidence>
<dbReference type="PANTHER" id="PTHR43401">
    <property type="entry name" value="L-THREONINE 3-DEHYDROGENASE"/>
    <property type="match status" value="1"/>
</dbReference>
<dbReference type="InterPro" id="IPR013149">
    <property type="entry name" value="ADH-like_C"/>
</dbReference>
<dbReference type="GO" id="GO:0016491">
    <property type="term" value="F:oxidoreductase activity"/>
    <property type="evidence" value="ECO:0007669"/>
    <property type="project" value="UniProtKB-KW"/>
</dbReference>
<evidence type="ECO:0000256" key="2">
    <source>
        <dbReference type="ARBA" id="ARBA00022833"/>
    </source>
</evidence>
<evidence type="ECO:0000313" key="6">
    <source>
        <dbReference type="EMBL" id="OEG23484.1"/>
    </source>
</evidence>
<dbReference type="Pfam" id="PF00107">
    <property type="entry name" value="ADH_zinc_N"/>
    <property type="match status" value="1"/>
</dbReference>
<dbReference type="EMBL" id="MIKC01000004">
    <property type="protein sequence ID" value="OEG23484.1"/>
    <property type="molecule type" value="Genomic_DNA"/>
</dbReference>
<dbReference type="InterPro" id="IPR050129">
    <property type="entry name" value="Zn_alcohol_dh"/>
</dbReference>
<dbReference type="GO" id="GO:0008270">
    <property type="term" value="F:zinc ion binding"/>
    <property type="evidence" value="ECO:0007669"/>
    <property type="project" value="InterPro"/>
</dbReference>
<dbReference type="Proteomes" id="UP000094469">
    <property type="component" value="Unassembled WGS sequence"/>
</dbReference>
<dbReference type="PROSITE" id="PS00059">
    <property type="entry name" value="ADH_ZINC"/>
    <property type="match status" value="1"/>
</dbReference>
<dbReference type="InterPro" id="IPR002328">
    <property type="entry name" value="ADH_Zn_CS"/>
</dbReference>
<reference evidence="7" key="1">
    <citation type="submission" date="2016-09" db="EMBL/GenBank/DDBJ databases">
        <authorList>
            <person name="Gulvik C.A."/>
        </authorList>
    </citation>
    <scope>NUCLEOTIDE SEQUENCE [LARGE SCALE GENOMIC DNA]</scope>
    <source>
        <strain evidence="7">LMG 26676</strain>
    </source>
</reference>
<protein>
    <submittedName>
        <fullName evidence="6">Galactitol-1-phosphate 5-dehydrogenase</fullName>
    </submittedName>
</protein>
<name>A0A1E5HEX0_9ENTE</name>
<dbReference type="SMART" id="SM00829">
    <property type="entry name" value="PKS_ER"/>
    <property type="match status" value="1"/>
</dbReference>
<feature type="domain" description="Enoyl reductase (ER)" evidence="5">
    <location>
        <begin position="8"/>
        <end position="252"/>
    </location>
</feature>
<dbReference type="Gene3D" id="3.90.180.10">
    <property type="entry name" value="Medium-chain alcohol dehydrogenases, catalytic domain"/>
    <property type="match status" value="1"/>
</dbReference>
<dbReference type="InterPro" id="IPR020843">
    <property type="entry name" value="ER"/>
</dbReference>
<dbReference type="AlphaFoldDB" id="A0A1E5HEX0"/>
<dbReference type="SUPFAM" id="SSF51735">
    <property type="entry name" value="NAD(P)-binding Rossmann-fold domains"/>
    <property type="match status" value="1"/>
</dbReference>
<dbReference type="InterPro" id="IPR013154">
    <property type="entry name" value="ADH-like_N"/>
</dbReference>
<sequence>MRALAVVGQAQMILRELEKPQLKTDKVLIKVAYCGICGSDLPRYFEGGVHAFPQVLGHEFSGVIEAVGSEVTDFVKGDRVAVAPLIPCGTCEACQKGEPAMCTHYSFIGSREQGAIADYISVPARNCIKVPASLSLKEAALLEPLTVAIHGIERVTLHAGVSVMVLGAGTIGLLTLLALRAKGVGNIIVVDLNEKKLTIAKTIGADHLVNPNDCSLEEYFETHELPEVVIETAGSAITQVQAVRFVQKKGKVSYVGTSTKEVVFTPNDFEKILRGELEITGSWMSYSAPFPGYEWTAGLRYMEKKEIDVNPLITGVYSLEDQAIPFEEMRKKESEQVKVLYEIHPE</sequence>
<dbReference type="Pfam" id="PF08240">
    <property type="entry name" value="ADH_N"/>
    <property type="match status" value="1"/>
</dbReference>
<keyword evidence="3" id="KW-0560">Oxidoreductase</keyword>
<keyword evidence="7" id="KW-1185">Reference proteome</keyword>
<keyword evidence="1 4" id="KW-0479">Metal-binding</keyword>
<dbReference type="CDD" id="cd08236">
    <property type="entry name" value="sugar_DH"/>
    <property type="match status" value="1"/>
</dbReference>
<gene>
    <name evidence="6" type="ORF">BCR24_12020</name>
</gene>
<dbReference type="PANTHER" id="PTHR43401:SF2">
    <property type="entry name" value="L-THREONINE 3-DEHYDROGENASE"/>
    <property type="match status" value="1"/>
</dbReference>
<accession>A0A1E5HEX0</accession>
<dbReference type="Gene3D" id="3.40.50.720">
    <property type="entry name" value="NAD(P)-binding Rossmann-like Domain"/>
    <property type="match status" value="1"/>
</dbReference>
<evidence type="ECO:0000259" key="5">
    <source>
        <dbReference type="SMART" id="SM00829"/>
    </source>
</evidence>
<keyword evidence="2 4" id="KW-0862">Zinc</keyword>
<evidence type="ECO:0000256" key="3">
    <source>
        <dbReference type="ARBA" id="ARBA00023002"/>
    </source>
</evidence>
<organism evidence="6 7">
    <name type="scientific">Enterococcus ureilyticus</name>
    <dbReference type="NCBI Taxonomy" id="1131292"/>
    <lineage>
        <taxon>Bacteria</taxon>
        <taxon>Bacillati</taxon>
        <taxon>Bacillota</taxon>
        <taxon>Bacilli</taxon>
        <taxon>Lactobacillales</taxon>
        <taxon>Enterococcaceae</taxon>
        <taxon>Enterococcus</taxon>
    </lineage>
</organism>
<comment type="similarity">
    <text evidence="4">Belongs to the zinc-containing alcohol dehydrogenase family.</text>
</comment>
<comment type="cofactor">
    <cofactor evidence="4">
        <name>Zn(2+)</name>
        <dbReference type="ChEBI" id="CHEBI:29105"/>
    </cofactor>
</comment>
<dbReference type="InterPro" id="IPR011032">
    <property type="entry name" value="GroES-like_sf"/>
</dbReference>